<organism evidence="2 3">
    <name type="scientific">Cytobacillus solani</name>
    <dbReference type="NCBI Taxonomy" id="1637975"/>
    <lineage>
        <taxon>Bacteria</taxon>
        <taxon>Bacillati</taxon>
        <taxon>Bacillota</taxon>
        <taxon>Bacilli</taxon>
        <taxon>Bacillales</taxon>
        <taxon>Bacillaceae</taxon>
        <taxon>Cytobacillus</taxon>
    </lineage>
</organism>
<dbReference type="PATRIC" id="fig|1637975.4.peg.3761"/>
<accession>A0A0Q3QS16</accession>
<evidence type="ECO:0000256" key="1">
    <source>
        <dbReference type="SAM" id="MobiDB-lite"/>
    </source>
</evidence>
<protein>
    <submittedName>
        <fullName evidence="2">Uncharacterized protein</fullName>
    </submittedName>
</protein>
<name>A0A0Q3QS16_9BACI</name>
<dbReference type="RefSeq" id="WP_056685614.1">
    <property type="nucleotide sequence ID" value="NZ_LJIX01000006.1"/>
</dbReference>
<proteinExistence type="predicted"/>
<dbReference type="Proteomes" id="UP000050996">
    <property type="component" value="Unassembled WGS sequence"/>
</dbReference>
<feature type="region of interest" description="Disordered" evidence="1">
    <location>
        <begin position="21"/>
        <end position="56"/>
    </location>
</feature>
<feature type="compositionally biased region" description="Acidic residues" evidence="1">
    <location>
        <begin position="45"/>
        <end position="56"/>
    </location>
</feature>
<evidence type="ECO:0000313" key="2">
    <source>
        <dbReference type="EMBL" id="KQL20470.1"/>
    </source>
</evidence>
<sequence length="278" mass="32322">MTIANHSEFLLKLDLQYHSDEPPVEEAPIEETIDPGIETEPTQVQDEEPPATTQDEDFFEVKYNKENMRISRDEAPAYIQKGLNYDKVNQKATDYEQHLQRVAQITGYSSIDELIQAAQEAEQERHIQQEAHRLGMDEEAYKQYVAPVNEKLSTVEKQLEEMRFQAFQQQVNTELNELKKDENFPKFEQEMFELATKHKNMTLTEAYEFASLRGLKEQIPSLQQQAEQKVVDQIKARQGKHVETHDENAMVSLNLSQEEITMAQKLGLSPEEYAKWKS</sequence>
<dbReference type="AlphaFoldDB" id="A0A0Q3QS16"/>
<comment type="caution">
    <text evidence="2">The sequence shown here is derived from an EMBL/GenBank/DDBJ whole genome shotgun (WGS) entry which is preliminary data.</text>
</comment>
<reference evidence="2 3" key="1">
    <citation type="submission" date="2015-09" db="EMBL/GenBank/DDBJ databases">
        <title>Genome sequencing project for genomic taxonomy and phylogenomics of Bacillus-like bacteria.</title>
        <authorList>
            <person name="Liu B."/>
            <person name="Wang J."/>
            <person name="Zhu Y."/>
            <person name="Liu G."/>
            <person name="Chen Q."/>
            <person name="Chen Z."/>
            <person name="Lan J."/>
            <person name="Che J."/>
            <person name="Ge C."/>
            <person name="Shi H."/>
            <person name="Pan Z."/>
            <person name="Liu X."/>
        </authorList>
    </citation>
    <scope>NUCLEOTIDE SEQUENCE [LARGE SCALE GENOMIC DNA]</scope>
    <source>
        <strain evidence="2 3">FJAT-18043</strain>
    </source>
</reference>
<dbReference type="STRING" id="1637975.AN957_19010"/>
<evidence type="ECO:0000313" key="3">
    <source>
        <dbReference type="Proteomes" id="UP000050996"/>
    </source>
</evidence>
<dbReference type="EMBL" id="LJIX01000006">
    <property type="protein sequence ID" value="KQL20470.1"/>
    <property type="molecule type" value="Genomic_DNA"/>
</dbReference>
<gene>
    <name evidence="2" type="ORF">AN957_19010</name>
</gene>
<keyword evidence="3" id="KW-1185">Reference proteome</keyword>
<feature type="compositionally biased region" description="Acidic residues" evidence="1">
    <location>
        <begin position="22"/>
        <end position="33"/>
    </location>
</feature>